<dbReference type="InterPro" id="IPR051310">
    <property type="entry name" value="MCP_chemotaxis"/>
</dbReference>
<feature type="non-terminal residue" evidence="4">
    <location>
        <position position="1"/>
    </location>
</feature>
<sequence length="153" mass="16166">EMQRMLSAVVSGQLDKRIELAGKSGFFAAMSAGVNRLADTTAELVARVKQVANEVHRGADEISAGNANLSQRTEEQSSSLEETASSMEQMTTTVKQNADNAAQANQQAVAARDRAEKGGIVVGRAVAAMSDINEASKRIADIIGVIDEIAFQT</sequence>
<evidence type="ECO:0000256" key="2">
    <source>
        <dbReference type="SAM" id="MobiDB-lite"/>
    </source>
</evidence>
<feature type="non-terminal residue" evidence="4">
    <location>
        <position position="153"/>
    </location>
</feature>
<evidence type="ECO:0000259" key="3">
    <source>
        <dbReference type="PROSITE" id="PS50111"/>
    </source>
</evidence>
<dbReference type="SUPFAM" id="SSF58104">
    <property type="entry name" value="Methyl-accepting chemotaxis protein (MCP) signaling domain"/>
    <property type="match status" value="1"/>
</dbReference>
<dbReference type="Pfam" id="PF00015">
    <property type="entry name" value="MCPsignal"/>
    <property type="match status" value="1"/>
</dbReference>
<comment type="caution">
    <text evidence="4">The sequence shown here is derived from an EMBL/GenBank/DDBJ whole genome shotgun (WGS) entry which is preliminary data.</text>
</comment>
<dbReference type="GO" id="GO:0005886">
    <property type="term" value="C:plasma membrane"/>
    <property type="evidence" value="ECO:0007669"/>
    <property type="project" value="TreeGrafter"/>
</dbReference>
<dbReference type="GO" id="GO:0004888">
    <property type="term" value="F:transmembrane signaling receptor activity"/>
    <property type="evidence" value="ECO:0007669"/>
    <property type="project" value="InterPro"/>
</dbReference>
<organism evidence="4">
    <name type="scientific">mine drainage metagenome</name>
    <dbReference type="NCBI Taxonomy" id="410659"/>
    <lineage>
        <taxon>unclassified sequences</taxon>
        <taxon>metagenomes</taxon>
        <taxon>ecological metagenomes</taxon>
    </lineage>
</organism>
<name>T0ZX48_9ZZZZ</name>
<feature type="domain" description="Methyl-accepting transducer" evidence="3">
    <location>
        <begin position="51"/>
        <end position="153"/>
    </location>
</feature>
<feature type="compositionally biased region" description="Polar residues" evidence="2">
    <location>
        <begin position="65"/>
        <end position="90"/>
    </location>
</feature>
<evidence type="ECO:0000256" key="1">
    <source>
        <dbReference type="ARBA" id="ARBA00022481"/>
    </source>
</evidence>
<keyword evidence="1" id="KW-0488">Methylation</keyword>
<reference evidence="4" key="1">
    <citation type="submission" date="2013-08" db="EMBL/GenBank/DDBJ databases">
        <authorList>
            <person name="Mendez C."/>
            <person name="Richter M."/>
            <person name="Ferrer M."/>
            <person name="Sanchez J."/>
        </authorList>
    </citation>
    <scope>NUCLEOTIDE SEQUENCE</scope>
</reference>
<dbReference type="PANTHER" id="PTHR43531">
    <property type="entry name" value="PROTEIN ICFG"/>
    <property type="match status" value="1"/>
</dbReference>
<gene>
    <name evidence="4" type="ORF">B2A_07721</name>
</gene>
<dbReference type="PROSITE" id="PS50111">
    <property type="entry name" value="CHEMOTAXIS_TRANSDUC_2"/>
    <property type="match status" value="1"/>
</dbReference>
<dbReference type="AlphaFoldDB" id="T0ZX48"/>
<proteinExistence type="predicted"/>
<dbReference type="InterPro" id="IPR004090">
    <property type="entry name" value="Chemotax_Me-accpt_rcpt"/>
</dbReference>
<dbReference type="InterPro" id="IPR004089">
    <property type="entry name" value="MCPsignal_dom"/>
</dbReference>
<dbReference type="GO" id="GO:0006935">
    <property type="term" value="P:chemotaxis"/>
    <property type="evidence" value="ECO:0007669"/>
    <property type="project" value="InterPro"/>
</dbReference>
<accession>T0ZX48</accession>
<dbReference type="PRINTS" id="PR00260">
    <property type="entry name" value="CHEMTRNSDUCR"/>
</dbReference>
<dbReference type="PANTHER" id="PTHR43531:SF14">
    <property type="entry name" value="METHYL-ACCEPTING CHEMOTAXIS PROTEIN I-RELATED"/>
    <property type="match status" value="1"/>
</dbReference>
<evidence type="ECO:0000313" key="4">
    <source>
        <dbReference type="EMBL" id="EQD49207.1"/>
    </source>
</evidence>
<dbReference type="EMBL" id="AUZZ01005543">
    <property type="protein sequence ID" value="EQD49207.1"/>
    <property type="molecule type" value="Genomic_DNA"/>
</dbReference>
<protein>
    <submittedName>
        <fullName evidence="4">Methyl-accepting chemotaxis protein</fullName>
    </submittedName>
</protein>
<dbReference type="Gene3D" id="1.10.287.950">
    <property type="entry name" value="Methyl-accepting chemotaxis protein"/>
    <property type="match status" value="1"/>
</dbReference>
<dbReference type="GO" id="GO:0007165">
    <property type="term" value="P:signal transduction"/>
    <property type="evidence" value="ECO:0007669"/>
    <property type="project" value="InterPro"/>
</dbReference>
<reference evidence="4" key="2">
    <citation type="journal article" date="2014" name="ISME J.">
        <title>Microbial stratification in low pH oxic and suboxic macroscopic growths along an acid mine drainage.</title>
        <authorList>
            <person name="Mendez-Garcia C."/>
            <person name="Mesa V."/>
            <person name="Sprenger R.R."/>
            <person name="Richter M."/>
            <person name="Diez M.S."/>
            <person name="Solano J."/>
            <person name="Bargiela R."/>
            <person name="Golyshina O.V."/>
            <person name="Manteca A."/>
            <person name="Ramos J.L."/>
            <person name="Gallego J.R."/>
            <person name="Llorente I."/>
            <person name="Martins Dos Santos V.A."/>
            <person name="Jensen O.N."/>
            <person name="Pelaez A.I."/>
            <person name="Sanchez J."/>
            <person name="Ferrer M."/>
        </authorList>
    </citation>
    <scope>NUCLEOTIDE SEQUENCE</scope>
</reference>
<feature type="region of interest" description="Disordered" evidence="2">
    <location>
        <begin position="57"/>
        <end position="90"/>
    </location>
</feature>